<name>A0A0F8WPI8_9ZZZZ</name>
<dbReference type="EMBL" id="LAZR01068125">
    <property type="protein sequence ID" value="KKK50230.1"/>
    <property type="molecule type" value="Genomic_DNA"/>
</dbReference>
<reference evidence="1" key="1">
    <citation type="journal article" date="2015" name="Nature">
        <title>Complex archaea that bridge the gap between prokaryotes and eukaryotes.</title>
        <authorList>
            <person name="Spang A."/>
            <person name="Saw J.H."/>
            <person name="Jorgensen S.L."/>
            <person name="Zaremba-Niedzwiedzka K."/>
            <person name="Martijn J."/>
            <person name="Lind A.E."/>
            <person name="van Eijk R."/>
            <person name="Schleper C."/>
            <person name="Guy L."/>
            <person name="Ettema T.J."/>
        </authorList>
    </citation>
    <scope>NUCLEOTIDE SEQUENCE</scope>
</reference>
<comment type="caution">
    <text evidence="1">The sequence shown here is derived from an EMBL/GenBank/DDBJ whole genome shotgun (WGS) entry which is preliminary data.</text>
</comment>
<accession>A0A0F8WPI8</accession>
<dbReference type="AlphaFoldDB" id="A0A0F8WPI8"/>
<protein>
    <submittedName>
        <fullName evidence="1">Uncharacterized protein</fullName>
    </submittedName>
</protein>
<feature type="non-terminal residue" evidence="1">
    <location>
        <position position="1"/>
    </location>
</feature>
<organism evidence="1">
    <name type="scientific">marine sediment metagenome</name>
    <dbReference type="NCBI Taxonomy" id="412755"/>
    <lineage>
        <taxon>unclassified sequences</taxon>
        <taxon>metagenomes</taxon>
        <taxon>ecological metagenomes</taxon>
    </lineage>
</organism>
<gene>
    <name evidence="1" type="ORF">LCGC14_3127110</name>
</gene>
<proteinExistence type="predicted"/>
<sequence length="24" mass="2975">LINNIEIKKTNILKFLRYKKKKDI</sequence>
<evidence type="ECO:0000313" key="1">
    <source>
        <dbReference type="EMBL" id="KKK50230.1"/>
    </source>
</evidence>